<feature type="region of interest" description="Disordered" evidence="1">
    <location>
        <begin position="229"/>
        <end position="258"/>
    </location>
</feature>
<evidence type="ECO:0000256" key="1">
    <source>
        <dbReference type="SAM" id="MobiDB-lite"/>
    </source>
</evidence>
<keyword evidence="3" id="KW-1185">Reference proteome</keyword>
<organism evidence="2 3">
    <name type="scientific">Cymbomonas tetramitiformis</name>
    <dbReference type="NCBI Taxonomy" id="36881"/>
    <lineage>
        <taxon>Eukaryota</taxon>
        <taxon>Viridiplantae</taxon>
        <taxon>Chlorophyta</taxon>
        <taxon>Pyramimonadophyceae</taxon>
        <taxon>Pyramimonadales</taxon>
        <taxon>Pyramimonadaceae</taxon>
        <taxon>Cymbomonas</taxon>
    </lineage>
</organism>
<accession>A0AAE0FMB2</accession>
<evidence type="ECO:0000313" key="2">
    <source>
        <dbReference type="EMBL" id="KAK3262373.1"/>
    </source>
</evidence>
<proteinExistence type="predicted"/>
<gene>
    <name evidence="2" type="ORF">CYMTET_28766</name>
</gene>
<feature type="compositionally biased region" description="Low complexity" evidence="1">
    <location>
        <begin position="1"/>
        <end position="21"/>
    </location>
</feature>
<protein>
    <submittedName>
        <fullName evidence="2">Uncharacterized protein</fullName>
    </submittedName>
</protein>
<evidence type="ECO:0000313" key="3">
    <source>
        <dbReference type="Proteomes" id="UP001190700"/>
    </source>
</evidence>
<sequence length="258" mass="28584">MLFAQMQAEQASQQQQDSQGQLDEEDDRPQTYYISGDEESEPKMYCPPPVCPMCPVCPTCPICPVYNMTDMMQKVKCPAPKCPDCQCPVAECARCPDCPEAQCPTCPECPFTRSCPECPVATCPPPKECPPEVNKADLDSAKLAEATARLDKVSESLAHSCDRDALLDKLLETERKYEELRRLYLREASATKRASFEVKVHSASARYLAFKDCAAVALGKSFVEQHLVKEEGEQHAQSKAAQRAAETPADSRKRGRKG</sequence>
<dbReference type="Proteomes" id="UP001190700">
    <property type="component" value="Unassembled WGS sequence"/>
</dbReference>
<name>A0AAE0FMB2_9CHLO</name>
<reference evidence="2 3" key="1">
    <citation type="journal article" date="2015" name="Genome Biol. Evol.">
        <title>Comparative Genomics of a Bacterivorous Green Alga Reveals Evolutionary Causalities and Consequences of Phago-Mixotrophic Mode of Nutrition.</title>
        <authorList>
            <person name="Burns J.A."/>
            <person name="Paasch A."/>
            <person name="Narechania A."/>
            <person name="Kim E."/>
        </authorList>
    </citation>
    <scope>NUCLEOTIDE SEQUENCE [LARGE SCALE GENOMIC DNA]</scope>
    <source>
        <strain evidence="2 3">PLY_AMNH</strain>
    </source>
</reference>
<comment type="caution">
    <text evidence="2">The sequence shown here is derived from an EMBL/GenBank/DDBJ whole genome shotgun (WGS) entry which is preliminary data.</text>
</comment>
<dbReference type="EMBL" id="LGRX02016251">
    <property type="protein sequence ID" value="KAK3262373.1"/>
    <property type="molecule type" value="Genomic_DNA"/>
</dbReference>
<feature type="region of interest" description="Disordered" evidence="1">
    <location>
        <begin position="1"/>
        <end position="42"/>
    </location>
</feature>
<dbReference type="AlphaFoldDB" id="A0AAE0FMB2"/>